<evidence type="ECO:0000259" key="1">
    <source>
        <dbReference type="PROSITE" id="PS50041"/>
    </source>
</evidence>
<dbReference type="AlphaFoldDB" id="A0AAV4IRV2"/>
<feature type="domain" description="C-type lectin" evidence="1">
    <location>
        <begin position="33"/>
        <end position="150"/>
    </location>
</feature>
<dbReference type="InterPro" id="IPR016187">
    <property type="entry name" value="CTDL_fold"/>
</dbReference>
<sequence>MSSQDSNFGPYSSKAENLPLDQHTHFVRHQKSFSNFKYFPATQKNYTDALDHCSSLGAYLVSIKTSEKLELIRGLVTEAYTWIGLDDLITEGVFVWGMGEDTLTSQQTRELFFPGDTNDWDGVEDCVVYSNKTKLLFVVVCSQPSDYICEKKLPATGSFT</sequence>
<keyword evidence="3" id="KW-1185">Reference proteome</keyword>
<dbReference type="InterPro" id="IPR016186">
    <property type="entry name" value="C-type_lectin-like/link_sf"/>
</dbReference>
<comment type="caution">
    <text evidence="2">The sequence shown here is derived from an EMBL/GenBank/DDBJ whole genome shotgun (WGS) entry which is preliminary data.</text>
</comment>
<dbReference type="PROSITE" id="PS50041">
    <property type="entry name" value="C_TYPE_LECTIN_2"/>
    <property type="match status" value="1"/>
</dbReference>
<dbReference type="EMBL" id="BMAT01002721">
    <property type="protein sequence ID" value="GFS12459.1"/>
    <property type="molecule type" value="Genomic_DNA"/>
</dbReference>
<evidence type="ECO:0000313" key="3">
    <source>
        <dbReference type="Proteomes" id="UP000762676"/>
    </source>
</evidence>
<name>A0AAV4IRV2_9GAST</name>
<accession>A0AAV4IRV2</accession>
<dbReference type="PANTHER" id="PTHR22803">
    <property type="entry name" value="MANNOSE, PHOSPHOLIPASE, LECTIN RECEPTOR RELATED"/>
    <property type="match status" value="1"/>
</dbReference>
<gene>
    <name evidence="2" type="ORF">ElyMa_001371400</name>
</gene>
<dbReference type="Pfam" id="PF00059">
    <property type="entry name" value="Lectin_C"/>
    <property type="match status" value="1"/>
</dbReference>
<dbReference type="InterPro" id="IPR050111">
    <property type="entry name" value="C-type_lectin/snaclec_domain"/>
</dbReference>
<dbReference type="Gene3D" id="3.10.100.10">
    <property type="entry name" value="Mannose-Binding Protein A, subunit A"/>
    <property type="match status" value="1"/>
</dbReference>
<evidence type="ECO:0000313" key="2">
    <source>
        <dbReference type="EMBL" id="GFS12459.1"/>
    </source>
</evidence>
<protein>
    <submittedName>
        <fullName evidence="2">C-type lectin-related protein 4</fullName>
    </submittedName>
</protein>
<reference evidence="2 3" key="1">
    <citation type="journal article" date="2021" name="Elife">
        <title>Chloroplast acquisition without the gene transfer in kleptoplastic sea slugs, Plakobranchus ocellatus.</title>
        <authorList>
            <person name="Maeda T."/>
            <person name="Takahashi S."/>
            <person name="Yoshida T."/>
            <person name="Shimamura S."/>
            <person name="Takaki Y."/>
            <person name="Nagai Y."/>
            <person name="Toyoda A."/>
            <person name="Suzuki Y."/>
            <person name="Arimoto A."/>
            <person name="Ishii H."/>
            <person name="Satoh N."/>
            <person name="Nishiyama T."/>
            <person name="Hasebe M."/>
            <person name="Maruyama T."/>
            <person name="Minagawa J."/>
            <person name="Obokata J."/>
            <person name="Shigenobu S."/>
        </authorList>
    </citation>
    <scope>NUCLEOTIDE SEQUENCE [LARGE SCALE GENOMIC DNA]</scope>
</reference>
<dbReference type="SUPFAM" id="SSF56436">
    <property type="entry name" value="C-type lectin-like"/>
    <property type="match status" value="1"/>
</dbReference>
<organism evidence="2 3">
    <name type="scientific">Elysia marginata</name>
    <dbReference type="NCBI Taxonomy" id="1093978"/>
    <lineage>
        <taxon>Eukaryota</taxon>
        <taxon>Metazoa</taxon>
        <taxon>Spiralia</taxon>
        <taxon>Lophotrochozoa</taxon>
        <taxon>Mollusca</taxon>
        <taxon>Gastropoda</taxon>
        <taxon>Heterobranchia</taxon>
        <taxon>Euthyneura</taxon>
        <taxon>Panpulmonata</taxon>
        <taxon>Sacoglossa</taxon>
        <taxon>Placobranchoidea</taxon>
        <taxon>Plakobranchidae</taxon>
        <taxon>Elysia</taxon>
    </lineage>
</organism>
<dbReference type="CDD" id="cd00037">
    <property type="entry name" value="CLECT"/>
    <property type="match status" value="1"/>
</dbReference>
<dbReference type="InterPro" id="IPR001304">
    <property type="entry name" value="C-type_lectin-like"/>
</dbReference>
<dbReference type="SMART" id="SM00034">
    <property type="entry name" value="CLECT"/>
    <property type="match status" value="1"/>
</dbReference>
<proteinExistence type="predicted"/>
<dbReference type="Proteomes" id="UP000762676">
    <property type="component" value="Unassembled WGS sequence"/>
</dbReference>